<dbReference type="SUPFAM" id="SSF46894">
    <property type="entry name" value="C-terminal effector domain of the bipartite response regulators"/>
    <property type="match status" value="1"/>
</dbReference>
<dbReference type="Gene3D" id="3.40.50.2300">
    <property type="match status" value="1"/>
</dbReference>
<dbReference type="Pfam" id="PF00196">
    <property type="entry name" value="GerE"/>
    <property type="match status" value="1"/>
</dbReference>
<evidence type="ECO:0000259" key="2">
    <source>
        <dbReference type="PROSITE" id="PS50043"/>
    </source>
</evidence>
<dbReference type="InterPro" id="IPR039420">
    <property type="entry name" value="WalR-like"/>
</dbReference>
<dbReference type="GO" id="GO:0006355">
    <property type="term" value="P:regulation of DNA-templated transcription"/>
    <property type="evidence" value="ECO:0007669"/>
    <property type="project" value="InterPro"/>
</dbReference>
<gene>
    <name evidence="3" type="ORF">SAMN04487893_101337</name>
</gene>
<dbReference type="CDD" id="cd06170">
    <property type="entry name" value="LuxR_C_like"/>
    <property type="match status" value="1"/>
</dbReference>
<evidence type="ECO:0000313" key="4">
    <source>
        <dbReference type="Proteomes" id="UP000243887"/>
    </source>
</evidence>
<dbReference type="PANTHER" id="PTHR43214">
    <property type="entry name" value="TWO-COMPONENT RESPONSE REGULATOR"/>
    <property type="match status" value="1"/>
</dbReference>
<dbReference type="SUPFAM" id="SSF52172">
    <property type="entry name" value="CheY-like"/>
    <property type="match status" value="1"/>
</dbReference>
<dbReference type="GO" id="GO:0003677">
    <property type="term" value="F:DNA binding"/>
    <property type="evidence" value="ECO:0007669"/>
    <property type="project" value="UniProtKB-KW"/>
</dbReference>
<proteinExistence type="predicted"/>
<dbReference type="OrthoDB" id="965844at2"/>
<evidence type="ECO:0000313" key="3">
    <source>
        <dbReference type="EMBL" id="SFI84208.1"/>
    </source>
</evidence>
<keyword evidence="4" id="KW-1185">Reference proteome</keyword>
<protein>
    <submittedName>
        <fullName evidence="3">DNA-binding response regulator, NarL/FixJ family, contains REC and HTH domains</fullName>
    </submittedName>
</protein>
<dbReference type="STRING" id="1150112.SAMN04487893_101337"/>
<dbReference type="Proteomes" id="UP000243887">
    <property type="component" value="Unassembled WGS sequence"/>
</dbReference>
<accession>A0A1I3LHF1</accession>
<dbReference type="RefSeq" id="WP_090677702.1">
    <property type="nucleotide sequence ID" value="NZ_FORU01000001.1"/>
</dbReference>
<feature type="domain" description="HTH luxR-type" evidence="2">
    <location>
        <begin position="141"/>
        <end position="206"/>
    </location>
</feature>
<dbReference type="InterPro" id="IPR011006">
    <property type="entry name" value="CheY-like_superfamily"/>
</dbReference>
<dbReference type="AlphaFoldDB" id="A0A1I3LHF1"/>
<name>A0A1I3LHF1_9FLAO</name>
<organism evidence="3 4">
    <name type="scientific">Myroides guanonis</name>
    <dbReference type="NCBI Taxonomy" id="1150112"/>
    <lineage>
        <taxon>Bacteria</taxon>
        <taxon>Pseudomonadati</taxon>
        <taxon>Bacteroidota</taxon>
        <taxon>Flavobacteriia</taxon>
        <taxon>Flavobacteriales</taxon>
        <taxon>Flavobacteriaceae</taxon>
        <taxon>Myroides</taxon>
    </lineage>
</organism>
<dbReference type="PRINTS" id="PR00038">
    <property type="entry name" value="HTHLUXR"/>
</dbReference>
<dbReference type="InterPro" id="IPR016032">
    <property type="entry name" value="Sig_transdc_resp-reg_C-effctor"/>
</dbReference>
<sequence>MRELIIADKQDITRLGVQHLAKDLSSIRFIAFAKSKSNLKSLLLKYPHGVIILDYSNFDFTNFDELILYTQDFPLTNWILFSDTWSDDFLKQVFQDVAFFSVVLKSSTLFEIKKTLEMSLNGKVHLCKEIATKKRGVSSMKTKADSLLTQSEKEVLKEIASGKTTKAIAFERNLSIHTIMTHRKNIFKKLEINNVHDAIRYAIRAGIITRDEYSI</sequence>
<dbReference type="PROSITE" id="PS50043">
    <property type="entry name" value="HTH_LUXR_2"/>
    <property type="match status" value="1"/>
</dbReference>
<reference evidence="4" key="1">
    <citation type="submission" date="2016-10" db="EMBL/GenBank/DDBJ databases">
        <authorList>
            <person name="Varghese N."/>
            <person name="Submissions S."/>
        </authorList>
    </citation>
    <scope>NUCLEOTIDE SEQUENCE [LARGE SCALE GENOMIC DNA]</scope>
    <source>
        <strain evidence="4">DSM 26542</strain>
    </source>
</reference>
<keyword evidence="1 3" id="KW-0238">DNA-binding</keyword>
<dbReference type="EMBL" id="FORU01000001">
    <property type="protein sequence ID" value="SFI84208.1"/>
    <property type="molecule type" value="Genomic_DNA"/>
</dbReference>
<dbReference type="InterPro" id="IPR000792">
    <property type="entry name" value="Tscrpt_reg_LuxR_C"/>
</dbReference>
<evidence type="ECO:0000256" key="1">
    <source>
        <dbReference type="ARBA" id="ARBA00023125"/>
    </source>
</evidence>
<dbReference type="PANTHER" id="PTHR43214:SF43">
    <property type="entry name" value="TWO-COMPONENT RESPONSE REGULATOR"/>
    <property type="match status" value="1"/>
</dbReference>
<dbReference type="SMART" id="SM00421">
    <property type="entry name" value="HTH_LUXR"/>
    <property type="match status" value="1"/>
</dbReference>